<evidence type="ECO:0000313" key="8">
    <source>
        <dbReference type="EMBL" id="KAF5370236.1"/>
    </source>
</evidence>
<keyword evidence="9" id="KW-1185">Reference proteome</keyword>
<dbReference type="PANTHER" id="PTHR46042">
    <property type="entry name" value="DIPHTHINE METHYLTRANSFERASE"/>
    <property type="match status" value="1"/>
</dbReference>
<comment type="caution">
    <text evidence="8">The sequence shown here is derived from an EMBL/GenBank/DDBJ whole genome shotgun (WGS) entry which is preliminary data.</text>
</comment>
<dbReference type="EC" id="3.1.1.97" evidence="6"/>
<proteinExistence type="inferred from homology"/>
<gene>
    <name evidence="8" type="ORF">D9615_010072</name>
</gene>
<dbReference type="SUPFAM" id="SSF50978">
    <property type="entry name" value="WD40 repeat-like"/>
    <property type="match status" value="1"/>
</dbReference>
<dbReference type="AlphaFoldDB" id="A0A8H5LUX2"/>
<dbReference type="InterPro" id="IPR036322">
    <property type="entry name" value="WD40_repeat_dom_sf"/>
</dbReference>
<evidence type="ECO:0000256" key="4">
    <source>
        <dbReference type="ARBA" id="ARBA00022801"/>
    </source>
</evidence>
<protein>
    <recommendedName>
        <fullName evidence="6">methylated diphthine methylhydrolase</fullName>
        <ecNumber evidence="6">3.1.1.97</ecNumber>
    </recommendedName>
</protein>
<dbReference type="Proteomes" id="UP000565441">
    <property type="component" value="Unassembled WGS sequence"/>
</dbReference>
<dbReference type="GO" id="GO:0005737">
    <property type="term" value="C:cytoplasm"/>
    <property type="evidence" value="ECO:0007669"/>
    <property type="project" value="TreeGrafter"/>
</dbReference>
<dbReference type="InterPro" id="IPR015943">
    <property type="entry name" value="WD40/YVTN_repeat-like_dom_sf"/>
</dbReference>
<evidence type="ECO:0000256" key="7">
    <source>
        <dbReference type="ARBA" id="ARBA00047551"/>
    </source>
</evidence>
<organism evidence="8 9">
    <name type="scientific">Tricholomella constricta</name>
    <dbReference type="NCBI Taxonomy" id="117010"/>
    <lineage>
        <taxon>Eukaryota</taxon>
        <taxon>Fungi</taxon>
        <taxon>Dikarya</taxon>
        <taxon>Basidiomycota</taxon>
        <taxon>Agaricomycotina</taxon>
        <taxon>Agaricomycetes</taxon>
        <taxon>Agaricomycetidae</taxon>
        <taxon>Agaricales</taxon>
        <taxon>Tricholomatineae</taxon>
        <taxon>Lyophyllaceae</taxon>
        <taxon>Tricholomella</taxon>
    </lineage>
</organism>
<reference evidence="8 9" key="1">
    <citation type="journal article" date="2020" name="ISME J.">
        <title>Uncovering the hidden diversity of litter-decomposition mechanisms in mushroom-forming fungi.</title>
        <authorList>
            <person name="Floudas D."/>
            <person name="Bentzer J."/>
            <person name="Ahren D."/>
            <person name="Johansson T."/>
            <person name="Persson P."/>
            <person name="Tunlid A."/>
        </authorList>
    </citation>
    <scope>NUCLEOTIDE SEQUENCE [LARGE SCALE GENOMIC DNA]</scope>
    <source>
        <strain evidence="8 9">CBS 661.87</strain>
    </source>
</reference>
<accession>A0A8H5LUX2</accession>
<comment type="similarity">
    <text evidence="5">Belongs to the DPH7 family.</text>
</comment>
<dbReference type="InterPro" id="IPR052415">
    <property type="entry name" value="Diphthine_MTase"/>
</dbReference>
<name>A0A8H5LUX2_9AGAR</name>
<keyword evidence="3" id="KW-0677">Repeat</keyword>
<dbReference type="InterPro" id="IPR001680">
    <property type="entry name" value="WD40_rpt"/>
</dbReference>
<dbReference type="EMBL" id="JAACJP010000053">
    <property type="protein sequence ID" value="KAF5370236.1"/>
    <property type="molecule type" value="Genomic_DNA"/>
</dbReference>
<dbReference type="SMART" id="SM00320">
    <property type="entry name" value="WD40"/>
    <property type="match status" value="3"/>
</dbReference>
<dbReference type="GO" id="GO:0017183">
    <property type="term" value="P:protein histidyl modification to diphthamide"/>
    <property type="evidence" value="ECO:0007669"/>
    <property type="project" value="TreeGrafter"/>
</dbReference>
<comment type="catalytic activity">
    <reaction evidence="7">
        <text>diphthine methyl ester-[translation elongation factor 2] + H2O = diphthine-[translation elongation factor 2] + methanol + H(+)</text>
        <dbReference type="Rhea" id="RHEA:42656"/>
        <dbReference type="Rhea" id="RHEA-COMP:10172"/>
        <dbReference type="Rhea" id="RHEA-COMP:10173"/>
        <dbReference type="ChEBI" id="CHEBI:15377"/>
        <dbReference type="ChEBI" id="CHEBI:15378"/>
        <dbReference type="ChEBI" id="CHEBI:17790"/>
        <dbReference type="ChEBI" id="CHEBI:79005"/>
        <dbReference type="ChEBI" id="CHEBI:82696"/>
        <dbReference type="EC" id="3.1.1.97"/>
    </reaction>
</comment>
<dbReference type="Gene3D" id="2.130.10.10">
    <property type="entry name" value="YVTN repeat-like/Quinoprotein amine dehydrogenase"/>
    <property type="match status" value="1"/>
</dbReference>
<dbReference type="OrthoDB" id="1930760at2759"/>
<keyword evidence="2" id="KW-0853">WD repeat</keyword>
<sequence length="362" mass="39807">MSLTTLDTIFPADAVEFCPHPNALDILVCGTYKLEDALGEQRSMTDDGSALSTSAPQHRRGQCLVLQVDQRDATGPYGFRHVQSIDLPAVLDMKWCYRSLSASPILGIADSEGSITLHEWETEEKNLTQVDSIRAPGTHLGSLVVSLSNGSLCLLRPSESSSLSLTNSWHAHDYEPWIAAWNYWDTNIIYSGGSIAAVALSLTQEGISGGDDLKLKGWDVRQNLSQPIFTNKRFDAGVTSIQSHPHVEHLIAVGSYDSTVRIFDTRRPLAALAEVDVGGGAWRVKWHPAESRQDDLLIACMHDGVKIVHLDTGNRRGEVTKHFDSHESMAYGADWSHGPSHEGETIIGSCSFYDRIFHLWSG</sequence>
<keyword evidence="4" id="KW-0378">Hydrolase</keyword>
<evidence type="ECO:0000313" key="9">
    <source>
        <dbReference type="Proteomes" id="UP000565441"/>
    </source>
</evidence>
<dbReference type="GO" id="GO:0061685">
    <property type="term" value="F:diphthine methylesterase activity"/>
    <property type="evidence" value="ECO:0007669"/>
    <property type="project" value="UniProtKB-EC"/>
</dbReference>
<evidence type="ECO:0000256" key="3">
    <source>
        <dbReference type="ARBA" id="ARBA00022737"/>
    </source>
</evidence>
<evidence type="ECO:0000256" key="5">
    <source>
        <dbReference type="ARBA" id="ARBA00038092"/>
    </source>
</evidence>
<comment type="pathway">
    <text evidence="1">Protein modification; peptidyl-diphthamide biosynthesis.</text>
</comment>
<evidence type="ECO:0000256" key="6">
    <source>
        <dbReference type="ARBA" id="ARBA00039131"/>
    </source>
</evidence>
<evidence type="ECO:0000256" key="2">
    <source>
        <dbReference type="ARBA" id="ARBA00022574"/>
    </source>
</evidence>
<dbReference type="PANTHER" id="PTHR46042:SF1">
    <property type="entry name" value="DIPHTHINE METHYLTRANSFERASE"/>
    <property type="match status" value="1"/>
</dbReference>
<evidence type="ECO:0000256" key="1">
    <source>
        <dbReference type="ARBA" id="ARBA00005156"/>
    </source>
</evidence>